<protein>
    <submittedName>
        <fullName evidence="1">Uncharacterized protein</fullName>
    </submittedName>
</protein>
<feature type="non-terminal residue" evidence="1">
    <location>
        <position position="39"/>
    </location>
</feature>
<dbReference type="AlphaFoldDB" id="A0A382AQQ7"/>
<dbReference type="EMBL" id="UINC01026389">
    <property type="protein sequence ID" value="SVB03749.1"/>
    <property type="molecule type" value="Genomic_DNA"/>
</dbReference>
<sequence length="39" mass="4541">MNQNNNRAVAWLLEHLQLSKIKHVKNTENLDEVESTVSH</sequence>
<organism evidence="1">
    <name type="scientific">marine metagenome</name>
    <dbReference type="NCBI Taxonomy" id="408172"/>
    <lineage>
        <taxon>unclassified sequences</taxon>
        <taxon>metagenomes</taxon>
        <taxon>ecological metagenomes</taxon>
    </lineage>
</organism>
<evidence type="ECO:0000313" key="1">
    <source>
        <dbReference type="EMBL" id="SVB03749.1"/>
    </source>
</evidence>
<name>A0A382AQQ7_9ZZZZ</name>
<proteinExistence type="predicted"/>
<gene>
    <name evidence="1" type="ORF">METZ01_LOCUS156603</name>
</gene>
<accession>A0A382AQQ7</accession>
<reference evidence="1" key="1">
    <citation type="submission" date="2018-05" db="EMBL/GenBank/DDBJ databases">
        <authorList>
            <person name="Lanie J.A."/>
            <person name="Ng W.-L."/>
            <person name="Kazmierczak K.M."/>
            <person name="Andrzejewski T.M."/>
            <person name="Davidsen T.M."/>
            <person name="Wayne K.J."/>
            <person name="Tettelin H."/>
            <person name="Glass J.I."/>
            <person name="Rusch D."/>
            <person name="Podicherti R."/>
            <person name="Tsui H.-C.T."/>
            <person name="Winkler M.E."/>
        </authorList>
    </citation>
    <scope>NUCLEOTIDE SEQUENCE</scope>
</reference>